<dbReference type="STRING" id="415015.SAMN05660462_01339"/>
<evidence type="ECO:0000259" key="6">
    <source>
        <dbReference type="PROSITE" id="PS50045"/>
    </source>
</evidence>
<dbReference type="Pfam" id="PF02954">
    <property type="entry name" value="HTH_8"/>
    <property type="match status" value="1"/>
</dbReference>
<keyword evidence="4 7" id="KW-0238">DNA-binding</keyword>
<name>A0A1H3P432_9FIRM</name>
<dbReference type="PRINTS" id="PR01590">
    <property type="entry name" value="HTHFIS"/>
</dbReference>
<dbReference type="InterPro" id="IPR000014">
    <property type="entry name" value="PAS"/>
</dbReference>
<evidence type="ECO:0000256" key="5">
    <source>
        <dbReference type="ARBA" id="ARBA00023163"/>
    </source>
</evidence>
<dbReference type="AlphaFoldDB" id="A0A1H3P432"/>
<dbReference type="SUPFAM" id="SSF46689">
    <property type="entry name" value="Homeodomain-like"/>
    <property type="match status" value="1"/>
</dbReference>
<gene>
    <name evidence="7" type="ORF">SAMN05660462_01339</name>
</gene>
<keyword evidence="5" id="KW-0804">Transcription</keyword>
<dbReference type="GO" id="GO:0005524">
    <property type="term" value="F:ATP binding"/>
    <property type="evidence" value="ECO:0007669"/>
    <property type="project" value="UniProtKB-KW"/>
</dbReference>
<sequence length="473" mass="53825">MKKYPEASVDPNEIRDIFVSMTSLLFNQLPIPINFIDTEGKVIIMNQAFLDYLNIGLEDVTGKHLSEIDPSVRLPIVVKTGHAEIGQKHRFHSGRESIVHRIPLFYKDTIIGGVGIILIEDLNYLYEISEENSLIKTLKVNKANKIADVYKTKYTFDDILTQSYLGEKCKEQAKIYSTNDFPILITGESGVGKELFAHSIHSLSNRKDGPFIRVNCAAIPESLIESELFGYEKGAFTGAQSTGKIGKFELANGGTIFLDEIGDFPLGLQAKLLRVLQEKEIEKIGSNEIVQLDIRIIAATNYSLEDKVKENKFRQDLFYRLNVLNLNVPSLKERKDDIPLLINHFITSMYQNFNIYKRFPDDVIEILKAYSWPGNVRELKNIVERIAVNTKGKVVNESDIPDYIIEEINNNFHTSNEDSCELKNGSLKNTLLEIEKRIIKDTLLKCNNNKAEAARVLGIPRMTLYRKLKEFDD</sequence>
<dbReference type="CDD" id="cd00130">
    <property type="entry name" value="PAS"/>
    <property type="match status" value="1"/>
</dbReference>
<dbReference type="OrthoDB" id="9803970at2"/>
<dbReference type="Pfam" id="PF25601">
    <property type="entry name" value="AAA_lid_14"/>
    <property type="match status" value="1"/>
</dbReference>
<dbReference type="CDD" id="cd00009">
    <property type="entry name" value="AAA"/>
    <property type="match status" value="1"/>
</dbReference>
<dbReference type="PROSITE" id="PS00688">
    <property type="entry name" value="SIGMA54_INTERACT_3"/>
    <property type="match status" value="1"/>
</dbReference>
<dbReference type="Gene3D" id="1.10.10.60">
    <property type="entry name" value="Homeodomain-like"/>
    <property type="match status" value="1"/>
</dbReference>
<dbReference type="Gene3D" id="3.40.50.300">
    <property type="entry name" value="P-loop containing nucleotide triphosphate hydrolases"/>
    <property type="match status" value="1"/>
</dbReference>
<dbReference type="PANTHER" id="PTHR32071:SF57">
    <property type="entry name" value="C4-DICARBOXYLATE TRANSPORT TRANSCRIPTIONAL REGULATORY PROTEIN DCTD"/>
    <property type="match status" value="1"/>
</dbReference>
<keyword evidence="8" id="KW-1185">Reference proteome</keyword>
<dbReference type="GO" id="GO:0043565">
    <property type="term" value="F:sequence-specific DNA binding"/>
    <property type="evidence" value="ECO:0007669"/>
    <property type="project" value="InterPro"/>
</dbReference>
<dbReference type="FunFam" id="3.40.50.300:FF:000006">
    <property type="entry name" value="DNA-binding transcriptional regulator NtrC"/>
    <property type="match status" value="1"/>
</dbReference>
<dbReference type="SMART" id="SM00382">
    <property type="entry name" value="AAA"/>
    <property type="match status" value="1"/>
</dbReference>
<protein>
    <submittedName>
        <fullName evidence="7">Transcriptional regulator containing PAS, AAA-type ATPase, and DNA-binding Fis domains</fullName>
    </submittedName>
</protein>
<dbReference type="PROSITE" id="PS50045">
    <property type="entry name" value="SIGMA54_INTERACT_4"/>
    <property type="match status" value="1"/>
</dbReference>
<evidence type="ECO:0000313" key="8">
    <source>
        <dbReference type="Proteomes" id="UP000198625"/>
    </source>
</evidence>
<evidence type="ECO:0000256" key="4">
    <source>
        <dbReference type="ARBA" id="ARBA00023125"/>
    </source>
</evidence>
<dbReference type="InterPro" id="IPR025943">
    <property type="entry name" value="Sigma_54_int_dom_ATP-bd_2"/>
</dbReference>
<evidence type="ECO:0000256" key="2">
    <source>
        <dbReference type="ARBA" id="ARBA00022840"/>
    </source>
</evidence>
<dbReference type="PROSITE" id="PS00675">
    <property type="entry name" value="SIGMA54_INTERACT_1"/>
    <property type="match status" value="1"/>
</dbReference>
<keyword evidence="1" id="KW-0547">Nucleotide-binding</keyword>
<dbReference type="InterPro" id="IPR002197">
    <property type="entry name" value="HTH_Fis"/>
</dbReference>
<dbReference type="PROSITE" id="PS00676">
    <property type="entry name" value="SIGMA54_INTERACT_2"/>
    <property type="match status" value="1"/>
</dbReference>
<dbReference type="Proteomes" id="UP000198625">
    <property type="component" value="Unassembled WGS sequence"/>
</dbReference>
<dbReference type="InterPro" id="IPR025662">
    <property type="entry name" value="Sigma_54_int_dom_ATP-bd_1"/>
</dbReference>
<keyword evidence="3" id="KW-0805">Transcription regulation</keyword>
<dbReference type="Gene3D" id="1.10.8.60">
    <property type="match status" value="1"/>
</dbReference>
<dbReference type="GO" id="GO:0006355">
    <property type="term" value="P:regulation of DNA-templated transcription"/>
    <property type="evidence" value="ECO:0007669"/>
    <property type="project" value="InterPro"/>
</dbReference>
<proteinExistence type="predicted"/>
<organism evidence="7 8">
    <name type="scientific">Proteiniborus ethanoligenes</name>
    <dbReference type="NCBI Taxonomy" id="415015"/>
    <lineage>
        <taxon>Bacteria</taxon>
        <taxon>Bacillati</taxon>
        <taxon>Bacillota</taxon>
        <taxon>Clostridia</taxon>
        <taxon>Eubacteriales</taxon>
        <taxon>Proteiniborus</taxon>
    </lineage>
</organism>
<evidence type="ECO:0000313" key="7">
    <source>
        <dbReference type="EMBL" id="SDY95149.1"/>
    </source>
</evidence>
<dbReference type="SUPFAM" id="SSF55785">
    <property type="entry name" value="PYP-like sensor domain (PAS domain)"/>
    <property type="match status" value="1"/>
</dbReference>
<dbReference type="RefSeq" id="WP_091728934.1">
    <property type="nucleotide sequence ID" value="NZ_FNQE01000012.1"/>
</dbReference>
<evidence type="ECO:0000256" key="3">
    <source>
        <dbReference type="ARBA" id="ARBA00023015"/>
    </source>
</evidence>
<dbReference type="InterPro" id="IPR002078">
    <property type="entry name" value="Sigma_54_int"/>
</dbReference>
<keyword evidence="2" id="KW-0067">ATP-binding</keyword>
<dbReference type="PANTHER" id="PTHR32071">
    <property type="entry name" value="TRANSCRIPTIONAL REGULATORY PROTEIN"/>
    <property type="match status" value="1"/>
</dbReference>
<dbReference type="InterPro" id="IPR035965">
    <property type="entry name" value="PAS-like_dom_sf"/>
</dbReference>
<evidence type="ECO:0000256" key="1">
    <source>
        <dbReference type="ARBA" id="ARBA00022741"/>
    </source>
</evidence>
<dbReference type="Pfam" id="PF00158">
    <property type="entry name" value="Sigma54_activat"/>
    <property type="match status" value="1"/>
</dbReference>
<dbReference type="InterPro" id="IPR003593">
    <property type="entry name" value="AAA+_ATPase"/>
</dbReference>
<feature type="domain" description="Sigma-54 factor interaction" evidence="6">
    <location>
        <begin position="159"/>
        <end position="388"/>
    </location>
</feature>
<dbReference type="InterPro" id="IPR025944">
    <property type="entry name" value="Sigma_54_int_dom_CS"/>
</dbReference>
<reference evidence="8" key="1">
    <citation type="submission" date="2016-10" db="EMBL/GenBank/DDBJ databases">
        <authorList>
            <person name="Varghese N."/>
            <person name="Submissions S."/>
        </authorList>
    </citation>
    <scope>NUCLEOTIDE SEQUENCE [LARGE SCALE GENOMIC DNA]</scope>
    <source>
        <strain evidence="8">DSM 21650</strain>
    </source>
</reference>
<accession>A0A1H3P432</accession>
<dbReference type="EMBL" id="FNQE01000012">
    <property type="protein sequence ID" value="SDY95149.1"/>
    <property type="molecule type" value="Genomic_DNA"/>
</dbReference>
<dbReference type="Gene3D" id="3.30.450.20">
    <property type="entry name" value="PAS domain"/>
    <property type="match status" value="1"/>
</dbReference>
<dbReference type="SUPFAM" id="SSF52540">
    <property type="entry name" value="P-loop containing nucleoside triphosphate hydrolases"/>
    <property type="match status" value="1"/>
</dbReference>
<dbReference type="InterPro" id="IPR009057">
    <property type="entry name" value="Homeodomain-like_sf"/>
</dbReference>
<dbReference type="InterPro" id="IPR058031">
    <property type="entry name" value="AAA_lid_NorR"/>
</dbReference>
<dbReference type="InterPro" id="IPR027417">
    <property type="entry name" value="P-loop_NTPase"/>
</dbReference>